<evidence type="ECO:0000313" key="1">
    <source>
        <dbReference type="EMBL" id="PYC47994.1"/>
    </source>
</evidence>
<name>A0A2V4MZI9_9RHOB</name>
<proteinExistence type="predicted"/>
<reference evidence="1 2" key="1">
    <citation type="submission" date="2018-05" db="EMBL/GenBank/DDBJ databases">
        <title>Oceanovita maritima gen. nov., sp. nov., a marine bacterium in the family Rhodobacteraceae isolated from surface seawater of Lundu port Xiamen, China.</title>
        <authorList>
            <person name="Hetharua B.H."/>
            <person name="Min D."/>
            <person name="Liao H."/>
            <person name="Tian Y."/>
        </authorList>
    </citation>
    <scope>NUCLEOTIDE SEQUENCE [LARGE SCALE GENOMIC DNA]</scope>
    <source>
        <strain evidence="1 2">FSX-11</strain>
    </source>
</reference>
<sequence>MNGLARTAQDTVIPFYNSILKVQAYLTATRAVVLPAQITGDPSYVQLVNDFNAWREGLWDSFWSALLNAQVVSQVHQISQLFSQNEIAPVPDDIFQSECRKVFFSDKTISTVQVQAVKLASGVGEGQTYLSQLSSIVTTFTQVDKAKVAAALKLVEELNTQFQEQEQSLNADMLAADVAYATMAINVSIKIGEMAAGDEAADPITPLIEGVIKIGQDVGKALQLTGEIQDTLTALMEAVQVLNADEYQLMQIEICRSQLAKVTEDSGPALQGLARIERLWGISAGLTKEDIDIWSARGAEDLSNWAALSSLLSFELPTSQTIQPSSSGAWSITP</sequence>
<protein>
    <submittedName>
        <fullName evidence="1">Uncharacterized protein</fullName>
    </submittedName>
</protein>
<evidence type="ECO:0000313" key="2">
    <source>
        <dbReference type="Proteomes" id="UP000248012"/>
    </source>
</evidence>
<gene>
    <name evidence="1" type="ORF">DI396_07885</name>
</gene>
<organism evidence="1 2">
    <name type="scientific">Litorivita pollutaquae</name>
    <dbReference type="NCBI Taxonomy" id="2200892"/>
    <lineage>
        <taxon>Bacteria</taxon>
        <taxon>Pseudomonadati</taxon>
        <taxon>Pseudomonadota</taxon>
        <taxon>Alphaproteobacteria</taxon>
        <taxon>Rhodobacterales</taxon>
        <taxon>Paracoccaceae</taxon>
        <taxon>Litorivita</taxon>
    </lineage>
</organism>
<dbReference type="AlphaFoldDB" id="A0A2V4MZI9"/>
<dbReference type="Proteomes" id="UP000248012">
    <property type="component" value="Unassembled WGS sequence"/>
</dbReference>
<comment type="caution">
    <text evidence="1">The sequence shown here is derived from an EMBL/GenBank/DDBJ whole genome shotgun (WGS) entry which is preliminary data.</text>
</comment>
<dbReference type="EMBL" id="QFVT01000004">
    <property type="protein sequence ID" value="PYC47994.1"/>
    <property type="molecule type" value="Genomic_DNA"/>
</dbReference>
<keyword evidence="2" id="KW-1185">Reference proteome</keyword>
<dbReference type="RefSeq" id="WP_110795644.1">
    <property type="nucleotide sequence ID" value="NZ_KZ826483.1"/>
</dbReference>
<accession>A0A2V4MZI9</accession>